<accession>A0A3B4AK58</accession>
<evidence type="ECO:0000256" key="2">
    <source>
        <dbReference type="SAM" id="SignalP"/>
    </source>
</evidence>
<dbReference type="Gene3D" id="2.60.40.10">
    <property type="entry name" value="Immunoglobulins"/>
    <property type="match status" value="1"/>
</dbReference>
<dbReference type="InterPro" id="IPR013106">
    <property type="entry name" value="Ig_V-set"/>
</dbReference>
<dbReference type="PANTHER" id="PTHR15343:SF1">
    <property type="entry name" value="CD7 ANTIGEN-LIKE"/>
    <property type="match status" value="1"/>
</dbReference>
<protein>
    <recommendedName>
        <fullName evidence="3">Immunoglobulin V-set domain-containing protein</fullName>
    </recommendedName>
</protein>
<proteinExistence type="predicted"/>
<dbReference type="GO" id="GO:0016020">
    <property type="term" value="C:membrane"/>
    <property type="evidence" value="ECO:0007669"/>
    <property type="project" value="InterPro"/>
</dbReference>
<dbReference type="GO" id="GO:0038023">
    <property type="term" value="F:signaling receptor activity"/>
    <property type="evidence" value="ECO:0007669"/>
    <property type="project" value="InterPro"/>
</dbReference>
<feature type="region of interest" description="Disordered" evidence="1">
    <location>
        <begin position="160"/>
        <end position="232"/>
    </location>
</feature>
<reference evidence="4" key="2">
    <citation type="submission" date="2025-09" db="UniProtKB">
        <authorList>
            <consortium name="Ensembl"/>
        </authorList>
    </citation>
    <scope>IDENTIFICATION</scope>
</reference>
<keyword evidence="2" id="KW-0732">Signal</keyword>
<evidence type="ECO:0000259" key="3">
    <source>
        <dbReference type="SMART" id="SM00406"/>
    </source>
</evidence>
<dbReference type="SMART" id="SM00406">
    <property type="entry name" value="IGv"/>
    <property type="match status" value="1"/>
</dbReference>
<sequence>TALLSHVVTVIFFFVLSVGQGPSQNVVVLSCRVDHTSTPPFGVYLKRSRLRPGDVLFKYEDEDVSVRDGEYHNRTSVTGDPKIHEVNVTIRDLRPTDTDQYHCEFNFNNPTSEDTVQRGTTEYFIYVRGGETHNTTQHTTHNIQHTTYNTQHTTQHTTYNTQHTTSKATPNPAPIYEEMTGLKPKSPKRSRGFGDELPWASEYRNITPKDEREPRPENHYESPNGAIESKPE</sequence>
<dbReference type="InterPro" id="IPR036179">
    <property type="entry name" value="Ig-like_dom_sf"/>
</dbReference>
<dbReference type="Pfam" id="PF07686">
    <property type="entry name" value="V-set"/>
    <property type="match status" value="1"/>
</dbReference>
<evidence type="ECO:0000313" key="4">
    <source>
        <dbReference type="Ensembl" id="ENSPMGP00000017507.1"/>
    </source>
</evidence>
<dbReference type="GO" id="GO:0002250">
    <property type="term" value="P:adaptive immune response"/>
    <property type="evidence" value="ECO:0007669"/>
    <property type="project" value="InterPro"/>
</dbReference>
<dbReference type="PANTHER" id="PTHR15343">
    <property type="entry name" value="CD7"/>
    <property type="match status" value="1"/>
</dbReference>
<dbReference type="InterPro" id="IPR039090">
    <property type="entry name" value="CD7"/>
</dbReference>
<dbReference type="SUPFAM" id="SSF48726">
    <property type="entry name" value="Immunoglobulin"/>
    <property type="match status" value="1"/>
</dbReference>
<dbReference type="Proteomes" id="UP000261520">
    <property type="component" value="Unplaced"/>
</dbReference>
<evidence type="ECO:0000313" key="5">
    <source>
        <dbReference type="Proteomes" id="UP000261520"/>
    </source>
</evidence>
<feature type="compositionally biased region" description="Basic and acidic residues" evidence="1">
    <location>
        <begin position="207"/>
        <end position="220"/>
    </location>
</feature>
<dbReference type="AlphaFoldDB" id="A0A3B4AK58"/>
<dbReference type="InterPro" id="IPR013783">
    <property type="entry name" value="Ig-like_fold"/>
</dbReference>
<reference evidence="4" key="1">
    <citation type="submission" date="2025-08" db="UniProtKB">
        <authorList>
            <consortium name="Ensembl"/>
        </authorList>
    </citation>
    <scope>IDENTIFICATION</scope>
</reference>
<dbReference type="Ensembl" id="ENSPMGT00000018687.1">
    <property type="protein sequence ID" value="ENSPMGP00000017507.1"/>
    <property type="gene ID" value="ENSPMGG00000014332.1"/>
</dbReference>
<feature type="domain" description="Immunoglobulin V-set" evidence="3">
    <location>
        <begin position="26"/>
        <end position="105"/>
    </location>
</feature>
<feature type="signal peptide" evidence="2">
    <location>
        <begin position="1"/>
        <end position="19"/>
    </location>
</feature>
<name>A0A3B4AK58_9GOBI</name>
<organism evidence="4 5">
    <name type="scientific">Periophthalmus magnuspinnatus</name>
    <dbReference type="NCBI Taxonomy" id="409849"/>
    <lineage>
        <taxon>Eukaryota</taxon>
        <taxon>Metazoa</taxon>
        <taxon>Chordata</taxon>
        <taxon>Craniata</taxon>
        <taxon>Vertebrata</taxon>
        <taxon>Euteleostomi</taxon>
        <taxon>Actinopterygii</taxon>
        <taxon>Neopterygii</taxon>
        <taxon>Teleostei</taxon>
        <taxon>Neoteleostei</taxon>
        <taxon>Acanthomorphata</taxon>
        <taxon>Gobiaria</taxon>
        <taxon>Gobiiformes</taxon>
        <taxon>Gobioidei</taxon>
        <taxon>Gobiidae</taxon>
        <taxon>Oxudercinae</taxon>
        <taxon>Periophthalmus</taxon>
    </lineage>
</organism>
<evidence type="ECO:0000256" key="1">
    <source>
        <dbReference type="SAM" id="MobiDB-lite"/>
    </source>
</evidence>
<keyword evidence="5" id="KW-1185">Reference proteome</keyword>
<feature type="chain" id="PRO_5017442310" description="Immunoglobulin V-set domain-containing protein" evidence="2">
    <location>
        <begin position="20"/>
        <end position="232"/>
    </location>
</feature>